<dbReference type="GO" id="GO:0003700">
    <property type="term" value="F:DNA-binding transcription factor activity"/>
    <property type="evidence" value="ECO:0007669"/>
    <property type="project" value="InterPro"/>
</dbReference>
<dbReference type="GO" id="GO:0032993">
    <property type="term" value="C:protein-DNA complex"/>
    <property type="evidence" value="ECO:0007669"/>
    <property type="project" value="TreeGrafter"/>
</dbReference>
<dbReference type="FunFam" id="1.10.10.10:FF:000001">
    <property type="entry name" value="LysR family transcriptional regulator"/>
    <property type="match status" value="1"/>
</dbReference>
<evidence type="ECO:0000256" key="4">
    <source>
        <dbReference type="ARBA" id="ARBA00023163"/>
    </source>
</evidence>
<comment type="similarity">
    <text evidence="1">Belongs to the LysR transcriptional regulatory family.</text>
</comment>
<dbReference type="Gene3D" id="3.40.190.10">
    <property type="entry name" value="Periplasmic binding protein-like II"/>
    <property type="match status" value="2"/>
</dbReference>
<accession>A0A1M4Y831</accession>
<gene>
    <name evidence="7" type="ORF">SAMN02745117_01199</name>
</gene>
<dbReference type="OrthoDB" id="5292387at2"/>
<dbReference type="Gene3D" id="1.10.10.10">
    <property type="entry name" value="Winged helix-like DNA-binding domain superfamily/Winged helix DNA-binding domain"/>
    <property type="match status" value="1"/>
</dbReference>
<dbReference type="RefSeq" id="WP_073355786.1">
    <property type="nucleotide sequence ID" value="NZ_FQUZ01000011.1"/>
</dbReference>
<dbReference type="AlphaFoldDB" id="A0A1M4Y831"/>
<proteinExistence type="inferred from homology"/>
<keyword evidence="3 7" id="KW-0238">DNA-binding</keyword>
<name>A0A1M4Y831_9BURK</name>
<feature type="region of interest" description="Disordered" evidence="5">
    <location>
        <begin position="299"/>
        <end position="327"/>
    </location>
</feature>
<evidence type="ECO:0000313" key="8">
    <source>
        <dbReference type="Proteomes" id="UP000184327"/>
    </source>
</evidence>
<dbReference type="EMBL" id="FQUZ01000011">
    <property type="protein sequence ID" value="SHF01885.1"/>
    <property type="molecule type" value="Genomic_DNA"/>
</dbReference>
<dbReference type="STRING" id="1122156.SAMN02745117_01199"/>
<dbReference type="InterPro" id="IPR000847">
    <property type="entry name" value="LysR_HTH_N"/>
</dbReference>
<dbReference type="PANTHER" id="PTHR30346:SF0">
    <property type="entry name" value="HCA OPERON TRANSCRIPTIONAL ACTIVATOR HCAR"/>
    <property type="match status" value="1"/>
</dbReference>
<evidence type="ECO:0000259" key="6">
    <source>
        <dbReference type="PROSITE" id="PS50931"/>
    </source>
</evidence>
<dbReference type="Proteomes" id="UP000184327">
    <property type="component" value="Unassembled WGS sequence"/>
</dbReference>
<evidence type="ECO:0000256" key="3">
    <source>
        <dbReference type="ARBA" id="ARBA00023125"/>
    </source>
</evidence>
<protein>
    <submittedName>
        <fullName evidence="7">DNA-binding transcriptional regulator, LysR family</fullName>
    </submittedName>
</protein>
<keyword evidence="2" id="KW-0805">Transcription regulation</keyword>
<dbReference type="SUPFAM" id="SSF53850">
    <property type="entry name" value="Periplasmic binding protein-like II"/>
    <property type="match status" value="1"/>
</dbReference>
<evidence type="ECO:0000313" key="7">
    <source>
        <dbReference type="EMBL" id="SHF01885.1"/>
    </source>
</evidence>
<feature type="domain" description="HTH lysR-type" evidence="6">
    <location>
        <begin position="8"/>
        <end position="65"/>
    </location>
</feature>
<keyword evidence="8" id="KW-1185">Reference proteome</keyword>
<organism evidence="7 8">
    <name type="scientific">Lampropedia hyalina DSM 16112</name>
    <dbReference type="NCBI Taxonomy" id="1122156"/>
    <lineage>
        <taxon>Bacteria</taxon>
        <taxon>Pseudomonadati</taxon>
        <taxon>Pseudomonadota</taxon>
        <taxon>Betaproteobacteria</taxon>
        <taxon>Burkholderiales</taxon>
        <taxon>Comamonadaceae</taxon>
        <taxon>Lampropedia</taxon>
    </lineage>
</organism>
<dbReference type="InterPro" id="IPR036390">
    <property type="entry name" value="WH_DNA-bd_sf"/>
</dbReference>
<dbReference type="SUPFAM" id="SSF46785">
    <property type="entry name" value="Winged helix' DNA-binding domain"/>
    <property type="match status" value="1"/>
</dbReference>
<dbReference type="GO" id="GO:0003677">
    <property type="term" value="F:DNA binding"/>
    <property type="evidence" value="ECO:0007669"/>
    <property type="project" value="UniProtKB-KW"/>
</dbReference>
<sequence>MNTKFAAVEMRHLRYFVSVAQEGSFRAAADRLHITQPPLTRQVQQLEDILGTELFVRQPRGVALTTAGRMLLEDAQNILSLTEQALDRSRIAGRGELGRIDIGVFGSAGLNFVPRIIQDYRCLYPQVEVVLHNLDRGSQIKALHERRLTLAFNRYFEDEIGLEWEVLLTERMHVAVPISHPLAKHRELALADLTEQPLILYPRKPRPGFIDHVMRLFHAQNLQLHLEQEVDDVVTAVALVAAGVGLSLVVDSSCNLKLPGVVYVPLHRLDKAIVNLCMIHRKDDNSPLLQNFVRVARKQKNRKTAVKPQRQGHSENPPPGMAGHTIS</sequence>
<dbReference type="PRINTS" id="PR00039">
    <property type="entry name" value="HTHLYSR"/>
</dbReference>
<keyword evidence="4" id="KW-0804">Transcription</keyword>
<evidence type="ECO:0000256" key="5">
    <source>
        <dbReference type="SAM" id="MobiDB-lite"/>
    </source>
</evidence>
<evidence type="ECO:0000256" key="2">
    <source>
        <dbReference type="ARBA" id="ARBA00023015"/>
    </source>
</evidence>
<dbReference type="InterPro" id="IPR036388">
    <property type="entry name" value="WH-like_DNA-bd_sf"/>
</dbReference>
<dbReference type="PANTHER" id="PTHR30346">
    <property type="entry name" value="TRANSCRIPTIONAL DUAL REGULATOR HCAR-RELATED"/>
    <property type="match status" value="1"/>
</dbReference>
<evidence type="ECO:0000256" key="1">
    <source>
        <dbReference type="ARBA" id="ARBA00009437"/>
    </source>
</evidence>
<dbReference type="InterPro" id="IPR005119">
    <property type="entry name" value="LysR_subst-bd"/>
</dbReference>
<reference evidence="7 8" key="1">
    <citation type="submission" date="2016-11" db="EMBL/GenBank/DDBJ databases">
        <authorList>
            <person name="Jaros S."/>
            <person name="Januszkiewicz K."/>
            <person name="Wedrychowicz H."/>
        </authorList>
    </citation>
    <scope>NUCLEOTIDE SEQUENCE [LARGE SCALE GENOMIC DNA]</scope>
    <source>
        <strain evidence="7 8">DSM 16112</strain>
    </source>
</reference>
<dbReference type="Pfam" id="PF00126">
    <property type="entry name" value="HTH_1"/>
    <property type="match status" value="1"/>
</dbReference>
<dbReference type="PROSITE" id="PS50931">
    <property type="entry name" value="HTH_LYSR"/>
    <property type="match status" value="1"/>
</dbReference>
<dbReference type="Pfam" id="PF03466">
    <property type="entry name" value="LysR_substrate"/>
    <property type="match status" value="1"/>
</dbReference>